<protein>
    <submittedName>
        <fullName evidence="2">Uncharacterized protein</fullName>
    </submittedName>
</protein>
<keyword evidence="1" id="KW-1133">Transmembrane helix</keyword>
<dbReference type="EMBL" id="AGCN01000042">
    <property type="protein sequence ID" value="EHN60259.1"/>
    <property type="molecule type" value="Genomic_DNA"/>
</dbReference>
<evidence type="ECO:0000256" key="1">
    <source>
        <dbReference type="SAM" id="Phobius"/>
    </source>
</evidence>
<organism evidence="2 3">
    <name type="scientific">Listeria innocua ATCC 33091</name>
    <dbReference type="NCBI Taxonomy" id="1002366"/>
    <lineage>
        <taxon>Bacteria</taxon>
        <taxon>Bacillati</taxon>
        <taxon>Bacillota</taxon>
        <taxon>Bacilli</taxon>
        <taxon>Bacillales</taxon>
        <taxon>Listeriaceae</taxon>
        <taxon>Listeria</taxon>
    </lineage>
</organism>
<dbReference type="AlphaFoldDB" id="A0AB72Z5V4"/>
<sequence length="216" mass="25393">MKIMQQLKSKKKWLPALIIAVLIGILVILAIMFGFFQRQEVFDKYDVAYEIDGKLYEVFPISATDIGVDKKSKDKHLYFRVNSYYNIDYLFRLAYKQYEINEPSTNKYYSGLIDYSVADNAYVTQKDVYITNNESYATYDFFDKNGKKIYSYNPEETSNDDYIVRIKPTILQGYEKSDIGSYDDYLDITSLFKDKLGMNVKVRIDEDKEMVIFSIN</sequence>
<gene>
    <name evidence="2" type="ORF">HMPREF0557_02860</name>
</gene>
<keyword evidence="3" id="KW-1185">Reference proteome</keyword>
<name>A0AB72Z5V4_LISIO</name>
<dbReference type="Proteomes" id="UP000003597">
    <property type="component" value="Unassembled WGS sequence"/>
</dbReference>
<proteinExistence type="predicted"/>
<comment type="caution">
    <text evidence="2">The sequence shown here is derived from an EMBL/GenBank/DDBJ whole genome shotgun (WGS) entry which is preliminary data.</text>
</comment>
<evidence type="ECO:0000313" key="3">
    <source>
        <dbReference type="Proteomes" id="UP000003597"/>
    </source>
</evidence>
<keyword evidence="1" id="KW-0812">Transmembrane</keyword>
<evidence type="ECO:0000313" key="2">
    <source>
        <dbReference type="EMBL" id="EHN60259.1"/>
    </source>
</evidence>
<keyword evidence="1" id="KW-0472">Membrane</keyword>
<accession>A0AB72Z5V4</accession>
<reference evidence="2 3" key="1">
    <citation type="submission" date="2011-08" db="EMBL/GenBank/DDBJ databases">
        <authorList>
            <person name="Weinstock G."/>
            <person name="Sodergren E."/>
            <person name="Clifton S."/>
            <person name="Fulton L."/>
            <person name="Fulton B."/>
            <person name="Courtney L."/>
            <person name="Fronick C."/>
            <person name="Harrison M."/>
            <person name="Strong C."/>
            <person name="Farmer C."/>
            <person name="Delahaunty K."/>
            <person name="Markovic C."/>
            <person name="Hall O."/>
            <person name="Minx P."/>
            <person name="Tomlinson C."/>
            <person name="Mitreva M."/>
            <person name="Hou S."/>
            <person name="Chen J."/>
            <person name="Wollam A."/>
            <person name="Pepin K.H."/>
            <person name="Johnson M."/>
            <person name="Bhonagiri V."/>
            <person name="Zhang X."/>
            <person name="Suruliraj S."/>
            <person name="Warren W."/>
            <person name="Chinwalla A."/>
            <person name="Mardis E.R."/>
            <person name="Wilson R.K."/>
        </authorList>
    </citation>
    <scope>NUCLEOTIDE SEQUENCE [LARGE SCALE GENOMIC DNA]</scope>
    <source>
        <strain evidence="2 3">ATCC 33091</strain>
    </source>
</reference>
<feature type="transmembrane region" description="Helical" evidence="1">
    <location>
        <begin position="12"/>
        <end position="36"/>
    </location>
</feature>